<feature type="transmembrane region" description="Helical" evidence="7">
    <location>
        <begin position="587"/>
        <end position="613"/>
    </location>
</feature>
<evidence type="ECO:0000313" key="9">
    <source>
        <dbReference type="EMBL" id="UKF25816.1"/>
    </source>
</evidence>
<feature type="transmembrane region" description="Helical" evidence="7">
    <location>
        <begin position="552"/>
        <end position="575"/>
    </location>
</feature>
<feature type="transmembrane region" description="Helical" evidence="7">
    <location>
        <begin position="91"/>
        <end position="111"/>
    </location>
</feature>
<feature type="transmembrane region" description="Helical" evidence="7">
    <location>
        <begin position="173"/>
        <end position="193"/>
    </location>
</feature>
<keyword evidence="2" id="KW-1003">Cell membrane</keyword>
<feature type="transmembrane region" description="Helical" evidence="7">
    <location>
        <begin position="437"/>
        <end position="461"/>
    </location>
</feature>
<feature type="transmembrane region" description="Helical" evidence="7">
    <location>
        <begin position="233"/>
        <end position="253"/>
    </location>
</feature>
<gene>
    <name evidence="9" type="ORF">KYT88_03700</name>
</gene>
<dbReference type="Proteomes" id="UP001649473">
    <property type="component" value="Chromosome"/>
</dbReference>
<dbReference type="RefSeq" id="WP_051629279.1">
    <property type="nucleotide sequence ID" value="NZ_CP083439.1"/>
</dbReference>
<evidence type="ECO:0000256" key="7">
    <source>
        <dbReference type="SAM" id="Phobius"/>
    </source>
</evidence>
<dbReference type="PANTHER" id="PTHR34820:SF4">
    <property type="entry name" value="INNER MEMBRANE PROTEIN YEBZ"/>
    <property type="match status" value="1"/>
</dbReference>
<keyword evidence="10" id="KW-1185">Reference proteome</keyword>
<keyword evidence="4 7" id="KW-1133">Transmembrane helix</keyword>
<dbReference type="Pfam" id="PF09678">
    <property type="entry name" value="Caa3_CtaG"/>
    <property type="match status" value="1"/>
</dbReference>
<feature type="transmembrane region" description="Helical" evidence="7">
    <location>
        <begin position="200"/>
        <end position="221"/>
    </location>
</feature>
<evidence type="ECO:0000256" key="4">
    <source>
        <dbReference type="ARBA" id="ARBA00022989"/>
    </source>
</evidence>
<evidence type="ECO:0000256" key="1">
    <source>
        <dbReference type="ARBA" id="ARBA00004651"/>
    </source>
</evidence>
<evidence type="ECO:0000256" key="2">
    <source>
        <dbReference type="ARBA" id="ARBA00022475"/>
    </source>
</evidence>
<dbReference type="InterPro" id="IPR032694">
    <property type="entry name" value="CopC/D"/>
</dbReference>
<feature type="transmembrane region" description="Helical" evidence="7">
    <location>
        <begin position="265"/>
        <end position="289"/>
    </location>
</feature>
<accession>A0ABY3TG41</accession>
<reference evidence="10" key="1">
    <citation type="submission" date="2024-08" db="EMBL/GenBank/DDBJ databases">
        <title>Description of the novel species Clavibacter lycopersicum isolated from tomato seeds.</title>
        <authorList>
            <person name="Arizala E.D."/>
            <person name="Dobhal S."/>
            <person name="Alvarez A."/>
            <person name="Arif M."/>
        </authorList>
    </citation>
    <scope>NUCLEOTIDE SEQUENCE [LARGE SCALE GENOMIC DNA]</scope>
    <source>
        <strain evidence="10">A6099</strain>
    </source>
</reference>
<evidence type="ECO:0000256" key="3">
    <source>
        <dbReference type="ARBA" id="ARBA00022692"/>
    </source>
</evidence>
<evidence type="ECO:0000259" key="8">
    <source>
        <dbReference type="Pfam" id="PF05425"/>
    </source>
</evidence>
<feature type="transmembrane region" description="Helical" evidence="7">
    <location>
        <begin position="405"/>
        <end position="425"/>
    </location>
</feature>
<dbReference type="InterPro" id="IPR019108">
    <property type="entry name" value="Caa3_assmbl_CtaG-rel"/>
</dbReference>
<feature type="transmembrane region" description="Helical" evidence="7">
    <location>
        <begin position="341"/>
        <end position="362"/>
    </location>
</feature>
<feature type="domain" description="Copper resistance protein D" evidence="8">
    <location>
        <begin position="263"/>
        <end position="362"/>
    </location>
</feature>
<feature type="transmembrane region" description="Helical" evidence="7">
    <location>
        <begin position="633"/>
        <end position="654"/>
    </location>
</feature>
<keyword evidence="5 7" id="KW-0472">Membrane</keyword>
<protein>
    <submittedName>
        <fullName evidence="9">Cytochrome c oxidase assembly protein</fullName>
    </submittedName>
</protein>
<feature type="transmembrane region" description="Helical" evidence="7">
    <location>
        <begin position="473"/>
        <end position="495"/>
    </location>
</feature>
<feature type="transmembrane region" description="Helical" evidence="7">
    <location>
        <begin position="132"/>
        <end position="153"/>
    </location>
</feature>
<keyword evidence="3 7" id="KW-0812">Transmembrane</keyword>
<feature type="transmembrane region" description="Helical" evidence="7">
    <location>
        <begin position="301"/>
        <end position="321"/>
    </location>
</feature>
<evidence type="ECO:0000256" key="6">
    <source>
        <dbReference type="SAM" id="MobiDB-lite"/>
    </source>
</evidence>
<comment type="subcellular location">
    <subcellularLocation>
        <location evidence="1">Cell membrane</location>
        <topology evidence="1">Multi-pass membrane protein</topology>
    </subcellularLocation>
</comment>
<evidence type="ECO:0000313" key="10">
    <source>
        <dbReference type="Proteomes" id="UP001649473"/>
    </source>
</evidence>
<dbReference type="EMBL" id="CP083439">
    <property type="protein sequence ID" value="UKF25816.1"/>
    <property type="molecule type" value="Genomic_DNA"/>
</dbReference>
<feature type="region of interest" description="Disordered" evidence="6">
    <location>
        <begin position="1"/>
        <end position="20"/>
    </location>
</feature>
<evidence type="ECO:0000256" key="5">
    <source>
        <dbReference type="ARBA" id="ARBA00023136"/>
    </source>
</evidence>
<feature type="transmembrane region" description="Helical" evidence="7">
    <location>
        <begin position="516"/>
        <end position="540"/>
    </location>
</feature>
<sequence length="701" mass="74651">MPPNSPLPTAATPRAPAPDDLDDIAFETRTAQLRLPRVSGRSALLWLCLPLAVAVMLLSALFTGATTTTLLVDPGEVVRYGLPIARVIHDAAAAVTIGLLVVAAFALPGQAKRPGMASFAQWKATRWASRAAAVWLAAGIAVLALSGANVIGVPLTSPTFRGQFAYFTTRLELGQTLVASLACIAVVLGVTMWTQRVTGIGIAAGTAMLALLPLSLSGHAAGTYEHANAVNSLGIHLIGVTVWAGGLVAVILLQRHVRGALPAVVRRYSTLAGWAFVAVALSGIINASLRLGGPLDLVTTPYGVLLLLKTTLLMGLGLAGWAHRRIVIPGLVRDATRRTAFLRLAVGEVVAMSVAMGVSVALSRSAPPVPQTSVADVDPRASLIGFTFPDPVTTERMLTSFHPDYLFLAGAVVLAGLYLVAVRRLRVRGDAWSPARTVPWLAGCALLVYATSGGPGVYGAVHFSTHMIQHMLLMMYVPPLLVLGAPVLLLLRTVPARRDGSRGVREWVLAATHSRYSALVTHPVVAAVVFAGSLVAFYWTGWFEWSLQTHQGHLLMCVHFLISGYLFFFVLIGVDPGPRRPPYPIRLIILLATMAFHAFFGLSIMSGTSILAIDFWHQLGIQTDAQLLADQAAGGGIAWGAGELPVVLVALMVVRQWSTSETRAARRYDRAALRDDDAELRAYNANLQAIHRHDRGAEPTA</sequence>
<proteinExistence type="predicted"/>
<dbReference type="InterPro" id="IPR008457">
    <property type="entry name" value="Cu-R_CopD_dom"/>
</dbReference>
<dbReference type="PANTHER" id="PTHR34820">
    <property type="entry name" value="INNER MEMBRANE PROTEIN YEBZ"/>
    <property type="match status" value="1"/>
</dbReference>
<organism evidence="9 10">
    <name type="scientific">Clavibacter seminis</name>
    <dbReference type="NCBI Taxonomy" id="2860285"/>
    <lineage>
        <taxon>Bacteria</taxon>
        <taxon>Bacillati</taxon>
        <taxon>Actinomycetota</taxon>
        <taxon>Actinomycetes</taxon>
        <taxon>Micrococcales</taxon>
        <taxon>Microbacteriaceae</taxon>
        <taxon>Clavibacter</taxon>
    </lineage>
</organism>
<feature type="transmembrane region" description="Helical" evidence="7">
    <location>
        <begin position="44"/>
        <end position="71"/>
    </location>
</feature>
<name>A0ABY3TG41_9MICO</name>
<dbReference type="Pfam" id="PF05425">
    <property type="entry name" value="CopD"/>
    <property type="match status" value="1"/>
</dbReference>